<dbReference type="Gene3D" id="2.40.240.130">
    <property type="match status" value="1"/>
</dbReference>
<dbReference type="GO" id="GO:0035556">
    <property type="term" value="P:intracellular signal transduction"/>
    <property type="evidence" value="ECO:0007669"/>
    <property type="project" value="InterPro"/>
</dbReference>
<dbReference type="GO" id="GO:0035591">
    <property type="term" value="F:signaling adaptor activity"/>
    <property type="evidence" value="ECO:0007669"/>
    <property type="project" value="UniProtKB-ARBA"/>
</dbReference>
<accession>A0AA36DH34</accession>
<feature type="domain" description="DIX" evidence="12">
    <location>
        <begin position="33"/>
        <end position="117"/>
    </location>
</feature>
<feature type="compositionally biased region" description="Polar residues" evidence="9">
    <location>
        <begin position="206"/>
        <end position="217"/>
    </location>
</feature>
<evidence type="ECO:0000313" key="13">
    <source>
        <dbReference type="EMBL" id="CAJ0586617.1"/>
    </source>
</evidence>
<dbReference type="GO" id="GO:0000132">
    <property type="term" value="P:establishment of mitotic spindle orientation"/>
    <property type="evidence" value="ECO:0007669"/>
    <property type="project" value="UniProtKB-ARBA"/>
</dbReference>
<dbReference type="InterPro" id="IPR036388">
    <property type="entry name" value="WH-like_DNA-bd_sf"/>
</dbReference>
<dbReference type="Pfam" id="PF00778">
    <property type="entry name" value="DIX"/>
    <property type="match status" value="1"/>
</dbReference>
<feature type="region of interest" description="Disordered" evidence="9">
    <location>
        <begin position="654"/>
        <end position="714"/>
    </location>
</feature>
<evidence type="ECO:0000256" key="8">
    <source>
        <dbReference type="PROSITE-ProRule" id="PRU00069"/>
    </source>
</evidence>
<sequence length="714" mass="79315">MASVMEDEPTLYSLGEMSIAESSSSLAENQPSDVLQKVYYYIDEKKTPYVIEIPDTPSTPTLGDFLAVFSFANRGYKYYCKAIDKDLGCEVKLELPDDHCKLKKSSNGLFELFLLSLTNGSGTLPRHSGTLPRKMGTKQGDYGGYEGRYGERVPMRRRRSLEALDSAFAASVPSVSSRGTTVLSRRAGEHLAEFYTSNSEDPYGYNENSRLSSITDSSHYDTVAVRPGERRKRKPRKERYRKAYVPSTISSVTESSRTSLTLPQIMEIRLPLDENSYLGICVVPFNGAVIISDITPGSVVAQDGRINVGDQIISVNQQSFEHFTEQEAIECLRRVAHERKPLTLYVAKGHLSDSYTETLTTLTAGDQTMPLDIPTWVSSAAHYTERIKKGLLPDETTSEMERTFGEGTLDAETDDEEEQRLYYERRNGAPLPRSALDEAERRRENQRNEQRIPSMDPHIKLSYKMDPAVVLRAAARPDSGLVIKDRKWLKIPVPKSFVGSHFIEWLLQHVGDLQDRKDAKKYAAQLLGHGYIKHVVSKKLFTAKCYYVFDEARLGSECQANTSGGTGKIEATTEITYCGSPTTRGRLMNGGAYGAAPSTMLMNPLNNGDMTQQTWPISPITLFTSRPMNGRLRECESPGTNDYASMVGESVFGGPSHGRGVMMSSRGHQSGPVSNRAPPPNTPLCGSSLMAPPHPSPAETEFEDDDRRRILNNA</sequence>
<dbReference type="SMART" id="SM00021">
    <property type="entry name" value="DAX"/>
    <property type="match status" value="1"/>
</dbReference>
<dbReference type="InterPro" id="IPR038207">
    <property type="entry name" value="DIX_dom_sf"/>
</dbReference>
<dbReference type="Gene3D" id="1.10.10.10">
    <property type="entry name" value="Winged helix-like DNA-binding domain superfamily/Winged helix DNA-binding domain"/>
    <property type="match status" value="1"/>
</dbReference>
<feature type="non-terminal residue" evidence="13">
    <location>
        <position position="1"/>
    </location>
</feature>
<dbReference type="GO" id="GO:0048468">
    <property type="term" value="P:cell development"/>
    <property type="evidence" value="ECO:0007669"/>
    <property type="project" value="UniProtKB-ARBA"/>
</dbReference>
<comment type="similarity">
    <text evidence="3">Belongs to the DSH family.</text>
</comment>
<dbReference type="GO" id="GO:0060070">
    <property type="term" value="P:canonical Wnt signaling pathway"/>
    <property type="evidence" value="ECO:0007669"/>
    <property type="project" value="TreeGrafter"/>
</dbReference>
<dbReference type="InterPro" id="IPR036034">
    <property type="entry name" value="PDZ_sf"/>
</dbReference>
<evidence type="ECO:0000256" key="5">
    <source>
        <dbReference type="ARBA" id="ARBA00022490"/>
    </source>
</evidence>
<dbReference type="InterPro" id="IPR015506">
    <property type="entry name" value="Dsh/Dvl-rel"/>
</dbReference>
<name>A0AA36DH34_9BILA</name>
<dbReference type="Pfam" id="PF00595">
    <property type="entry name" value="PDZ"/>
    <property type="match status" value="1"/>
</dbReference>
<dbReference type="InterPro" id="IPR036390">
    <property type="entry name" value="WH_DNA-bd_sf"/>
</dbReference>
<evidence type="ECO:0000259" key="12">
    <source>
        <dbReference type="PROSITE" id="PS50841"/>
    </source>
</evidence>
<dbReference type="PROSITE" id="PS50841">
    <property type="entry name" value="DIX"/>
    <property type="match status" value="1"/>
</dbReference>
<dbReference type="SMART" id="SM00228">
    <property type="entry name" value="PDZ"/>
    <property type="match status" value="1"/>
</dbReference>
<dbReference type="GO" id="GO:0016020">
    <property type="term" value="C:membrane"/>
    <property type="evidence" value="ECO:0007669"/>
    <property type="project" value="UniProtKB-SubCell"/>
</dbReference>
<dbReference type="GO" id="GO:0005829">
    <property type="term" value="C:cytosol"/>
    <property type="evidence" value="ECO:0007669"/>
    <property type="project" value="TreeGrafter"/>
</dbReference>
<feature type="compositionally biased region" description="Basic residues" evidence="9">
    <location>
        <begin position="229"/>
        <end position="240"/>
    </location>
</feature>
<dbReference type="GO" id="GO:0048730">
    <property type="term" value="P:epidermis morphogenesis"/>
    <property type="evidence" value="ECO:0007669"/>
    <property type="project" value="UniProtKB-ARBA"/>
</dbReference>
<protein>
    <submittedName>
        <fullName evidence="13">Uncharacterized protein</fullName>
    </submittedName>
</protein>
<dbReference type="SUPFAM" id="SSF46785">
    <property type="entry name" value="Winged helix' DNA-binding domain"/>
    <property type="match status" value="1"/>
</dbReference>
<proteinExistence type="inferred from homology"/>
<gene>
    <name evidence="13" type="ORF">MSPICULIGERA_LOCUS24613</name>
</gene>
<dbReference type="GO" id="GO:0005938">
    <property type="term" value="C:cell cortex"/>
    <property type="evidence" value="ECO:0007669"/>
    <property type="project" value="UniProtKB-ARBA"/>
</dbReference>
<organism evidence="13 14">
    <name type="scientific">Mesorhabditis spiculigera</name>
    <dbReference type="NCBI Taxonomy" id="96644"/>
    <lineage>
        <taxon>Eukaryota</taxon>
        <taxon>Metazoa</taxon>
        <taxon>Ecdysozoa</taxon>
        <taxon>Nematoda</taxon>
        <taxon>Chromadorea</taxon>
        <taxon>Rhabditida</taxon>
        <taxon>Rhabditina</taxon>
        <taxon>Rhabditomorpha</taxon>
        <taxon>Rhabditoidea</taxon>
        <taxon>Rhabditidae</taxon>
        <taxon>Mesorhabditinae</taxon>
        <taxon>Mesorhabditis</taxon>
    </lineage>
</organism>
<dbReference type="InterPro" id="IPR029071">
    <property type="entry name" value="Ubiquitin-like_domsf"/>
</dbReference>
<dbReference type="PANTHER" id="PTHR10878:SF24">
    <property type="entry name" value="SEGMENT POLARITY PROTEIN DISHEVELLED HOMOLOG MIG-5"/>
    <property type="match status" value="1"/>
</dbReference>
<feature type="compositionally biased region" description="Basic and acidic residues" evidence="9">
    <location>
        <begin position="705"/>
        <end position="714"/>
    </location>
</feature>
<evidence type="ECO:0000256" key="1">
    <source>
        <dbReference type="ARBA" id="ARBA00004370"/>
    </source>
</evidence>
<evidence type="ECO:0000256" key="4">
    <source>
        <dbReference type="ARBA" id="ARBA00022473"/>
    </source>
</evidence>
<keyword evidence="5" id="KW-0963">Cytoplasm</keyword>
<comment type="subcellular location">
    <subcellularLocation>
        <location evidence="2">Cytoplasm</location>
    </subcellularLocation>
    <subcellularLocation>
        <location evidence="1">Membrane</location>
    </subcellularLocation>
</comment>
<keyword evidence="14" id="KW-1185">Reference proteome</keyword>
<reference evidence="13" key="1">
    <citation type="submission" date="2023-06" db="EMBL/GenBank/DDBJ databases">
        <authorList>
            <person name="Delattre M."/>
        </authorList>
    </citation>
    <scope>NUCLEOTIDE SEQUENCE</scope>
    <source>
        <strain evidence="13">AF72</strain>
    </source>
</reference>
<dbReference type="InterPro" id="IPR001478">
    <property type="entry name" value="PDZ"/>
</dbReference>
<dbReference type="SUPFAM" id="SSF54236">
    <property type="entry name" value="Ubiquitin-like"/>
    <property type="match status" value="1"/>
</dbReference>
<keyword evidence="7" id="KW-0472">Membrane</keyword>
<dbReference type="GO" id="GO:0048598">
    <property type="term" value="P:embryonic morphogenesis"/>
    <property type="evidence" value="ECO:0007669"/>
    <property type="project" value="UniProtKB-ARBA"/>
</dbReference>
<dbReference type="AlphaFoldDB" id="A0AA36DH34"/>
<dbReference type="Pfam" id="PF00610">
    <property type="entry name" value="DEP"/>
    <property type="match status" value="1"/>
</dbReference>
<dbReference type="GO" id="GO:0048646">
    <property type="term" value="P:anatomical structure formation involved in morphogenesis"/>
    <property type="evidence" value="ECO:0007669"/>
    <property type="project" value="UniProtKB-ARBA"/>
</dbReference>
<dbReference type="PANTHER" id="PTHR10878">
    <property type="entry name" value="SEGMENT POLARITY PROTEIN DISHEVELLED"/>
    <property type="match status" value="1"/>
</dbReference>
<dbReference type="CDD" id="cd04438">
    <property type="entry name" value="DEP_dishevelled"/>
    <property type="match status" value="1"/>
</dbReference>
<comment type="caution">
    <text evidence="13">The sequence shown here is derived from an EMBL/GenBank/DDBJ whole genome shotgun (WGS) entry which is preliminary data.</text>
</comment>
<dbReference type="PROSITE" id="PS50186">
    <property type="entry name" value="DEP"/>
    <property type="match status" value="1"/>
</dbReference>
<evidence type="ECO:0000259" key="10">
    <source>
        <dbReference type="PROSITE" id="PS50106"/>
    </source>
</evidence>
<dbReference type="Proteomes" id="UP001177023">
    <property type="component" value="Unassembled WGS sequence"/>
</dbReference>
<dbReference type="SUPFAM" id="SSF50156">
    <property type="entry name" value="PDZ domain-like"/>
    <property type="match status" value="1"/>
</dbReference>
<dbReference type="SMART" id="SM00049">
    <property type="entry name" value="DEP"/>
    <property type="match status" value="1"/>
</dbReference>
<dbReference type="GO" id="GO:0009887">
    <property type="term" value="P:animal organ morphogenesis"/>
    <property type="evidence" value="ECO:0007669"/>
    <property type="project" value="UniProtKB-ARBA"/>
</dbReference>
<feature type="region of interest" description="Disordered" evidence="9">
    <location>
        <begin position="125"/>
        <end position="146"/>
    </location>
</feature>
<feature type="domain" description="PDZ" evidence="10">
    <location>
        <begin position="267"/>
        <end position="334"/>
    </location>
</feature>
<feature type="compositionally biased region" description="Basic and acidic residues" evidence="9">
    <location>
        <begin position="435"/>
        <end position="450"/>
    </location>
</feature>
<feature type="domain" description="DEP" evidence="11">
    <location>
        <begin position="477"/>
        <end position="551"/>
    </location>
</feature>
<evidence type="ECO:0000256" key="9">
    <source>
        <dbReference type="SAM" id="MobiDB-lite"/>
    </source>
</evidence>
<keyword evidence="4" id="KW-0217">Developmental protein</keyword>
<dbReference type="InterPro" id="IPR000591">
    <property type="entry name" value="DEP_dom"/>
</dbReference>
<dbReference type="InterPro" id="IPR001158">
    <property type="entry name" value="DIX"/>
</dbReference>
<evidence type="ECO:0000256" key="2">
    <source>
        <dbReference type="ARBA" id="ARBA00004496"/>
    </source>
</evidence>
<evidence type="ECO:0000256" key="6">
    <source>
        <dbReference type="ARBA" id="ARBA00022687"/>
    </source>
</evidence>
<dbReference type="Gene3D" id="2.30.42.10">
    <property type="match status" value="1"/>
</dbReference>
<evidence type="ECO:0000256" key="3">
    <source>
        <dbReference type="ARBA" id="ARBA00008735"/>
    </source>
</evidence>
<dbReference type="GO" id="GO:0003002">
    <property type="term" value="P:regionalization"/>
    <property type="evidence" value="ECO:0007669"/>
    <property type="project" value="UniProtKB-ARBA"/>
</dbReference>
<dbReference type="PROSITE" id="PS50106">
    <property type="entry name" value="PDZ"/>
    <property type="match status" value="1"/>
</dbReference>
<dbReference type="FunFam" id="1.10.10.10:FF:000400">
    <property type="entry name" value="DiSHevelled related"/>
    <property type="match status" value="1"/>
</dbReference>
<keyword evidence="6 8" id="KW-0879">Wnt signaling pathway</keyword>
<evidence type="ECO:0000313" key="14">
    <source>
        <dbReference type="Proteomes" id="UP001177023"/>
    </source>
</evidence>
<dbReference type="EMBL" id="CATQJA010002709">
    <property type="protein sequence ID" value="CAJ0586617.1"/>
    <property type="molecule type" value="Genomic_DNA"/>
</dbReference>
<dbReference type="GO" id="GO:0016477">
    <property type="term" value="P:cell migration"/>
    <property type="evidence" value="ECO:0007669"/>
    <property type="project" value="UniProtKB-ARBA"/>
</dbReference>
<feature type="region of interest" description="Disordered" evidence="9">
    <location>
        <begin position="425"/>
        <end position="452"/>
    </location>
</feature>
<evidence type="ECO:0000256" key="7">
    <source>
        <dbReference type="ARBA" id="ARBA00023136"/>
    </source>
</evidence>
<dbReference type="GO" id="GO:0048699">
    <property type="term" value="P:generation of neurons"/>
    <property type="evidence" value="ECO:0007669"/>
    <property type="project" value="UniProtKB-ARBA"/>
</dbReference>
<dbReference type="GO" id="GO:0005109">
    <property type="term" value="F:frizzled binding"/>
    <property type="evidence" value="ECO:0007669"/>
    <property type="project" value="TreeGrafter"/>
</dbReference>
<feature type="region of interest" description="Disordered" evidence="9">
    <location>
        <begin position="206"/>
        <end position="240"/>
    </location>
</feature>
<evidence type="ECO:0000259" key="11">
    <source>
        <dbReference type="PROSITE" id="PS50186"/>
    </source>
</evidence>